<protein>
    <submittedName>
        <fullName evidence="3">Uncharacterized protein</fullName>
    </submittedName>
</protein>
<dbReference type="AlphaFoldDB" id="A0A6A4P5X6"/>
<dbReference type="Gene3D" id="1.10.340.30">
    <property type="entry name" value="Hypothetical protein, domain 2"/>
    <property type="match status" value="1"/>
</dbReference>
<sequence>MKTPDVTYVSAHFNTVGGNNVVVIPKRKSNVNSTKNSNINAKKMKYNDVRYVSAYFTTVAEKNVIIIPKRSRMKNENKVENNTNIIYVSAYFDYSKIMTKNVVVIPPRMKKNEIKIVEMHNDMKPLKSLPSELRSDAYRRKTQNNTWKPPQSLFRFEPLLQEYYVYDPWRVLVTSVLLNLTTGVQMYDCSFSYYKGTMSVIC</sequence>
<dbReference type="PANTHER" id="PTHR15074">
    <property type="entry name" value="METHYL-CPG-BINDING PROTEIN"/>
    <property type="match status" value="1"/>
</dbReference>
<evidence type="ECO:0000256" key="2">
    <source>
        <dbReference type="ARBA" id="ARBA00023242"/>
    </source>
</evidence>
<name>A0A6A4P5X6_LUPAL</name>
<evidence type="ECO:0000256" key="1">
    <source>
        <dbReference type="ARBA" id="ARBA00004123"/>
    </source>
</evidence>
<evidence type="ECO:0000313" key="3">
    <source>
        <dbReference type="EMBL" id="KAE9594017.1"/>
    </source>
</evidence>
<dbReference type="OrthoDB" id="10663163at2759"/>
<gene>
    <name evidence="3" type="ORF">Lalb_Chr18g0049241</name>
</gene>
<organism evidence="3 4">
    <name type="scientific">Lupinus albus</name>
    <name type="common">White lupine</name>
    <name type="synonym">Lupinus termis</name>
    <dbReference type="NCBI Taxonomy" id="3870"/>
    <lineage>
        <taxon>Eukaryota</taxon>
        <taxon>Viridiplantae</taxon>
        <taxon>Streptophyta</taxon>
        <taxon>Embryophyta</taxon>
        <taxon>Tracheophyta</taxon>
        <taxon>Spermatophyta</taxon>
        <taxon>Magnoliopsida</taxon>
        <taxon>eudicotyledons</taxon>
        <taxon>Gunneridae</taxon>
        <taxon>Pentapetalae</taxon>
        <taxon>rosids</taxon>
        <taxon>fabids</taxon>
        <taxon>Fabales</taxon>
        <taxon>Fabaceae</taxon>
        <taxon>Papilionoideae</taxon>
        <taxon>50 kb inversion clade</taxon>
        <taxon>genistoids sensu lato</taxon>
        <taxon>core genistoids</taxon>
        <taxon>Genisteae</taxon>
        <taxon>Lupinus</taxon>
    </lineage>
</organism>
<dbReference type="GO" id="GO:0003677">
    <property type="term" value="F:DNA binding"/>
    <property type="evidence" value="ECO:0007669"/>
    <property type="project" value="InterPro"/>
</dbReference>
<reference evidence="4" key="1">
    <citation type="journal article" date="2020" name="Nat. Commun.">
        <title>Genome sequence of the cluster root forming white lupin.</title>
        <authorList>
            <person name="Hufnagel B."/>
            <person name="Marques A."/>
            <person name="Soriano A."/>
            <person name="Marques L."/>
            <person name="Divol F."/>
            <person name="Doumas P."/>
            <person name="Sallet E."/>
            <person name="Mancinotti D."/>
            <person name="Carrere S."/>
            <person name="Marande W."/>
            <person name="Arribat S."/>
            <person name="Keller J."/>
            <person name="Huneau C."/>
            <person name="Blein T."/>
            <person name="Aime D."/>
            <person name="Laguerre M."/>
            <person name="Taylor J."/>
            <person name="Schubert V."/>
            <person name="Nelson M."/>
            <person name="Geu-Flores F."/>
            <person name="Crespi M."/>
            <person name="Gallardo-Guerrero K."/>
            <person name="Delaux P.-M."/>
            <person name="Salse J."/>
            <person name="Berges H."/>
            <person name="Guyot R."/>
            <person name="Gouzy J."/>
            <person name="Peret B."/>
        </authorList>
    </citation>
    <scope>NUCLEOTIDE SEQUENCE [LARGE SCALE GENOMIC DNA]</scope>
    <source>
        <strain evidence="4">cv. Amiga</strain>
    </source>
</reference>
<dbReference type="GO" id="GO:0005634">
    <property type="term" value="C:nucleus"/>
    <property type="evidence" value="ECO:0007669"/>
    <property type="project" value="UniProtKB-SubCell"/>
</dbReference>
<proteinExistence type="predicted"/>
<evidence type="ECO:0000313" key="4">
    <source>
        <dbReference type="Proteomes" id="UP000447434"/>
    </source>
</evidence>
<keyword evidence="2" id="KW-0539">Nucleus</keyword>
<comment type="caution">
    <text evidence="3">The sequence shown here is derived from an EMBL/GenBank/DDBJ whole genome shotgun (WGS) entry which is preliminary data.</text>
</comment>
<dbReference type="EMBL" id="WOCE01000018">
    <property type="protein sequence ID" value="KAE9594017.1"/>
    <property type="molecule type" value="Genomic_DNA"/>
</dbReference>
<dbReference type="InterPro" id="IPR045138">
    <property type="entry name" value="MeCP2/MBD4"/>
</dbReference>
<accession>A0A6A4P5X6</accession>
<keyword evidence="4" id="KW-1185">Reference proteome</keyword>
<dbReference type="PANTHER" id="PTHR15074:SF0">
    <property type="entry name" value="METHYL-CPG-BINDING DOMAIN PROTEIN 4-LIKE PROTEIN"/>
    <property type="match status" value="1"/>
</dbReference>
<comment type="subcellular location">
    <subcellularLocation>
        <location evidence="1">Nucleus</location>
    </subcellularLocation>
</comment>
<dbReference type="Proteomes" id="UP000447434">
    <property type="component" value="Chromosome 18"/>
</dbReference>